<dbReference type="GO" id="GO:0006508">
    <property type="term" value="P:proteolysis"/>
    <property type="evidence" value="ECO:0007669"/>
    <property type="project" value="InterPro"/>
</dbReference>
<name>A0A858BX16_9FIRM</name>
<reference evidence="2 3" key="1">
    <citation type="submission" date="2020-02" db="EMBL/GenBank/DDBJ databases">
        <authorList>
            <person name="Kim Y.B."/>
            <person name="Roh S.W."/>
        </authorList>
    </citation>
    <scope>NUCLEOTIDE SEQUENCE [LARGE SCALE GENOMIC DNA]</scope>
    <source>
        <strain evidence="2 3">DSM 103574</strain>
    </source>
</reference>
<dbReference type="Pfam" id="PF00905">
    <property type="entry name" value="Transpeptidase"/>
    <property type="match status" value="1"/>
</dbReference>
<accession>A0A858BX16</accession>
<evidence type="ECO:0000313" key="3">
    <source>
        <dbReference type="Proteomes" id="UP000466848"/>
    </source>
</evidence>
<dbReference type="Gene3D" id="3.90.1310.10">
    <property type="entry name" value="Penicillin-binding protein 2a (Domain 2)"/>
    <property type="match status" value="1"/>
</dbReference>
<dbReference type="InterPro" id="IPR000667">
    <property type="entry name" value="Peptidase_S13"/>
</dbReference>
<keyword evidence="3" id="KW-1185">Reference proteome</keyword>
<evidence type="ECO:0000259" key="1">
    <source>
        <dbReference type="Pfam" id="PF00905"/>
    </source>
</evidence>
<dbReference type="GO" id="GO:0005886">
    <property type="term" value="C:plasma membrane"/>
    <property type="evidence" value="ECO:0007669"/>
    <property type="project" value="TreeGrafter"/>
</dbReference>
<dbReference type="InterPro" id="IPR050515">
    <property type="entry name" value="Beta-lactam/transpept"/>
</dbReference>
<feature type="domain" description="Penicillin-binding protein transpeptidase" evidence="1">
    <location>
        <begin position="149"/>
        <end position="451"/>
    </location>
</feature>
<organism evidence="2 3">
    <name type="scientific">Aminipila butyrica</name>
    <dbReference type="NCBI Taxonomy" id="433296"/>
    <lineage>
        <taxon>Bacteria</taxon>
        <taxon>Bacillati</taxon>
        <taxon>Bacillota</taxon>
        <taxon>Clostridia</taxon>
        <taxon>Peptostreptococcales</taxon>
        <taxon>Anaerovoracaceae</taxon>
        <taxon>Aminipila</taxon>
    </lineage>
</organism>
<dbReference type="RefSeq" id="WP_163066875.1">
    <property type="nucleotide sequence ID" value="NZ_CP048649.1"/>
</dbReference>
<gene>
    <name evidence="2" type="ORF">Ami103574_09995</name>
</gene>
<dbReference type="KEGG" id="abut:Ami103574_09995"/>
<dbReference type="InterPro" id="IPR012338">
    <property type="entry name" value="Beta-lactam/transpept-like"/>
</dbReference>
<dbReference type="SUPFAM" id="SSF56601">
    <property type="entry name" value="beta-lactamase/transpeptidase-like"/>
    <property type="match status" value="1"/>
</dbReference>
<protein>
    <submittedName>
        <fullName evidence="2">Penicillin-binding protein</fullName>
    </submittedName>
</protein>
<dbReference type="Proteomes" id="UP000466848">
    <property type="component" value="Chromosome"/>
</dbReference>
<dbReference type="EMBL" id="CP048649">
    <property type="protein sequence ID" value="QIB69635.1"/>
    <property type="molecule type" value="Genomic_DNA"/>
</dbReference>
<evidence type="ECO:0000313" key="2">
    <source>
        <dbReference type="EMBL" id="QIB69635.1"/>
    </source>
</evidence>
<dbReference type="AlphaFoldDB" id="A0A858BX16"/>
<dbReference type="Gene3D" id="3.40.710.10">
    <property type="entry name" value="DD-peptidase/beta-lactamase superfamily"/>
    <property type="match status" value="1"/>
</dbReference>
<dbReference type="PRINTS" id="PR00922">
    <property type="entry name" value="DADACBPTASE3"/>
</dbReference>
<sequence length="457" mass="48348">MKKITSRTIVCFLLALVLVAGTVLFTFKFFAEGNTWSAFSANRHLYTRDVLNTGRILDRDGNVLADYDESSQGWTYGASSSLHKATLHAVGDSSGMIGTGAMTRFADKLTGYNVITGAKPIFPGGRDLYLTLDADVCQTAYKALNGRKGTVGVYNYKTGQIICMVSAPTYDPADKPTIKDDDHRYEGVYINRLLSATFIPGSTFKLVTAAAALEQIDGIQERTFHCTGQVTIGDQVITCPTAHGDLTLGQALAASCNCTFGQLAAELGSEQMESYVKKVGLTGSLSVNGIQTAKSTFDFVSGGQGELAWSGIGQGKDLVNPCAMMVYSGAIAGGGTAAKPQIISHTAFTKGVRTSLYLKHSTKEFISPDTAATLADMMRNNVITNYGQSNFPGLSIGAKSGTAQSDHSDEDNAWFTGFLQDEKHPYAFVVLVEGGGSGSKVAGSVANAVLQAAVKAD</sequence>
<dbReference type="PANTHER" id="PTHR30627">
    <property type="entry name" value="PEPTIDOGLYCAN D,D-TRANSPEPTIDASE"/>
    <property type="match status" value="1"/>
</dbReference>
<dbReference type="GO" id="GO:0008658">
    <property type="term" value="F:penicillin binding"/>
    <property type="evidence" value="ECO:0007669"/>
    <property type="project" value="InterPro"/>
</dbReference>
<dbReference type="GO" id="GO:0071555">
    <property type="term" value="P:cell wall organization"/>
    <property type="evidence" value="ECO:0007669"/>
    <property type="project" value="TreeGrafter"/>
</dbReference>
<dbReference type="InterPro" id="IPR001460">
    <property type="entry name" value="PCN-bd_Tpept"/>
</dbReference>
<dbReference type="PANTHER" id="PTHR30627:SF24">
    <property type="entry name" value="PENICILLIN-BINDING PROTEIN 4B"/>
    <property type="match status" value="1"/>
</dbReference>
<proteinExistence type="predicted"/>
<dbReference type="GO" id="GO:0071972">
    <property type="term" value="F:peptidoglycan L,D-transpeptidase activity"/>
    <property type="evidence" value="ECO:0007669"/>
    <property type="project" value="TreeGrafter"/>
</dbReference>